<name>A0ABP0DI92_9PEZI</name>
<feature type="transmembrane region" description="Helical" evidence="5">
    <location>
        <begin position="221"/>
        <end position="244"/>
    </location>
</feature>
<dbReference type="EMBL" id="CAWUON010000022">
    <property type="protein sequence ID" value="CAK7266845.1"/>
    <property type="molecule type" value="Genomic_DNA"/>
</dbReference>
<feature type="transmembrane region" description="Helical" evidence="5">
    <location>
        <begin position="105"/>
        <end position="122"/>
    </location>
</feature>
<evidence type="ECO:0008006" key="8">
    <source>
        <dbReference type="Google" id="ProtNLM"/>
    </source>
</evidence>
<evidence type="ECO:0000313" key="6">
    <source>
        <dbReference type="EMBL" id="CAK7266845.1"/>
    </source>
</evidence>
<dbReference type="Pfam" id="PF07690">
    <property type="entry name" value="MFS_1"/>
    <property type="match status" value="1"/>
</dbReference>
<feature type="transmembrane region" description="Helical" evidence="5">
    <location>
        <begin position="271"/>
        <end position="294"/>
    </location>
</feature>
<feature type="transmembrane region" description="Helical" evidence="5">
    <location>
        <begin position="417"/>
        <end position="436"/>
    </location>
</feature>
<dbReference type="InterPro" id="IPR036259">
    <property type="entry name" value="MFS_trans_sf"/>
</dbReference>
<comment type="subcellular location">
    <subcellularLocation>
        <location evidence="1">Membrane</location>
        <topology evidence="1">Multi-pass membrane protein</topology>
    </subcellularLocation>
</comment>
<feature type="transmembrane region" description="Helical" evidence="5">
    <location>
        <begin position="349"/>
        <end position="367"/>
    </location>
</feature>
<comment type="caution">
    <text evidence="6">The sequence shown here is derived from an EMBL/GenBank/DDBJ whole genome shotgun (WGS) entry which is preliminary data.</text>
</comment>
<evidence type="ECO:0000313" key="7">
    <source>
        <dbReference type="Proteomes" id="UP001642502"/>
    </source>
</evidence>
<feature type="transmembrane region" description="Helical" evidence="5">
    <location>
        <begin position="64"/>
        <end position="85"/>
    </location>
</feature>
<feature type="transmembrane region" description="Helical" evidence="5">
    <location>
        <begin position="161"/>
        <end position="179"/>
    </location>
</feature>
<dbReference type="SUPFAM" id="SSF103473">
    <property type="entry name" value="MFS general substrate transporter"/>
    <property type="match status" value="1"/>
</dbReference>
<keyword evidence="4 5" id="KW-0472">Membrane</keyword>
<dbReference type="PANTHER" id="PTHR23501:SF107">
    <property type="entry name" value="TRANSPORTER, PUTATIVE (AFU_ORTHOLOGUE AFUA_7G04730)-RELATED"/>
    <property type="match status" value="1"/>
</dbReference>
<reference evidence="6 7" key="1">
    <citation type="submission" date="2024-01" db="EMBL/GenBank/DDBJ databases">
        <authorList>
            <person name="Allen C."/>
            <person name="Tagirdzhanova G."/>
        </authorList>
    </citation>
    <scope>NUCLEOTIDE SEQUENCE [LARGE SCALE GENOMIC DNA]</scope>
    <source>
        <strain evidence="6 7">CBS 119000</strain>
    </source>
</reference>
<sequence>MATKTSCEDSAATEPLLGRTAAHRLSLDELAEREIAENPTSTTQDAQAGVQKAEAAALVWSRNALYGIFAWIWITFFIIFLQSAINFQLSFTIYSEFAAAPQVTQSQILSSIIGGVLGLPLSKSLNVWGRAEAMVVFVTLYTLGIVCLAACTGPMSYAIGYTIYNLGYGGTYFILNIFVADTTGLYNRAFAIALTGLPSVATSFVAPPIAQAFLTYASWRWAYGVFAVIIPVTCLPMAAVFLMYQKKAEDQGIFVRPPDSGRSVRQSIAHYFVEFDFIGASLLTVAMVLVLLPFTLHSKDEVQYPLAKLIAMVVLGALMLPVFVVWELHGLPQKTGKHYIKWELLKNRTILGACLVCGISFFSFYAWDNYFYYYIEVVYDLSVSRTGYVTSVNGLTSAFWQVLFGLYIRRTKHFKNACLYLGVPVTIVGSGMLIYFRSSAAPLGYMVLCQLFLGVGWGTLLIGQELAVMAASDRDGVPLVISLMGLFGAVFGSVAGAATNAVYTKVFPAALLRKLPADTVDDYMAIFMGGPATQMKYPVGSDTRNAINYAYSETQKYECIMAAAMIVLAIPAIAVWKDHRVDRQQVKGTVL</sequence>
<feature type="transmembrane region" description="Helical" evidence="5">
    <location>
        <begin position="387"/>
        <end position="408"/>
    </location>
</feature>
<feature type="transmembrane region" description="Helical" evidence="5">
    <location>
        <begin position="306"/>
        <end position="328"/>
    </location>
</feature>
<feature type="transmembrane region" description="Helical" evidence="5">
    <location>
        <begin position="442"/>
        <end position="464"/>
    </location>
</feature>
<feature type="transmembrane region" description="Helical" evidence="5">
    <location>
        <begin position="476"/>
        <end position="498"/>
    </location>
</feature>
<protein>
    <recommendedName>
        <fullName evidence="8">Siderochrome-iron transporter</fullName>
    </recommendedName>
</protein>
<organism evidence="6 7">
    <name type="scientific">Sporothrix epigloea</name>
    <dbReference type="NCBI Taxonomy" id="1892477"/>
    <lineage>
        <taxon>Eukaryota</taxon>
        <taxon>Fungi</taxon>
        <taxon>Dikarya</taxon>
        <taxon>Ascomycota</taxon>
        <taxon>Pezizomycotina</taxon>
        <taxon>Sordariomycetes</taxon>
        <taxon>Sordariomycetidae</taxon>
        <taxon>Ophiostomatales</taxon>
        <taxon>Ophiostomataceae</taxon>
        <taxon>Sporothrix</taxon>
    </lineage>
</organism>
<keyword evidence="3 5" id="KW-1133">Transmembrane helix</keyword>
<evidence type="ECO:0000256" key="2">
    <source>
        <dbReference type="ARBA" id="ARBA00022692"/>
    </source>
</evidence>
<accession>A0ABP0DI92</accession>
<dbReference type="PANTHER" id="PTHR23501">
    <property type="entry name" value="MAJOR FACILITATOR SUPERFAMILY"/>
    <property type="match status" value="1"/>
</dbReference>
<proteinExistence type="predicted"/>
<feature type="transmembrane region" description="Helical" evidence="5">
    <location>
        <begin position="134"/>
        <end position="155"/>
    </location>
</feature>
<keyword evidence="2 5" id="KW-0812">Transmembrane</keyword>
<evidence type="ECO:0000256" key="1">
    <source>
        <dbReference type="ARBA" id="ARBA00004141"/>
    </source>
</evidence>
<gene>
    <name evidence="6" type="ORF">SEPCBS119000_002238</name>
</gene>
<keyword evidence="7" id="KW-1185">Reference proteome</keyword>
<evidence type="ECO:0000256" key="3">
    <source>
        <dbReference type="ARBA" id="ARBA00022989"/>
    </source>
</evidence>
<evidence type="ECO:0000256" key="4">
    <source>
        <dbReference type="ARBA" id="ARBA00023136"/>
    </source>
</evidence>
<feature type="transmembrane region" description="Helical" evidence="5">
    <location>
        <begin position="191"/>
        <end position="209"/>
    </location>
</feature>
<evidence type="ECO:0000256" key="5">
    <source>
        <dbReference type="SAM" id="Phobius"/>
    </source>
</evidence>
<dbReference type="Proteomes" id="UP001642502">
    <property type="component" value="Unassembled WGS sequence"/>
</dbReference>
<dbReference type="InterPro" id="IPR011701">
    <property type="entry name" value="MFS"/>
</dbReference>
<dbReference type="Gene3D" id="1.20.1250.20">
    <property type="entry name" value="MFS general substrate transporter like domains"/>
    <property type="match status" value="2"/>
</dbReference>
<feature type="transmembrane region" description="Helical" evidence="5">
    <location>
        <begin position="560"/>
        <end position="576"/>
    </location>
</feature>